<organism evidence="1">
    <name type="scientific">Laitoushanzui virus</name>
    <dbReference type="NCBI Taxonomy" id="2656657"/>
    <lineage>
        <taxon>Viruses</taxon>
        <taxon>Riboviria</taxon>
    </lineage>
</organism>
<proteinExistence type="predicted"/>
<protein>
    <submittedName>
        <fullName evidence="1">Putative RNA dependent RNA polymerase</fullName>
    </submittedName>
</protein>
<sequence length="661" mass="73724">MDRKVLTRCKRRLRNSLWRENCWVLIKSRVLQVKTTVDTALIRLQVEIFGKLYCLTARTFNLAAQCFLEQFFADYSSYAIFQGTKMVDNNDAAIIARMIAMSDEQGALTVIKDAKFKLSTLSKVADDPRVKQIVEDTVDEMGHREIYDAYHRTDEVTDANLHAEGLLVHFSPEGNRDYCLDTEDVLDMLLDAWAHETPYGECVTAVSPMDPLSLAKIKVNDTSAGNFSSSVIKKKLCGVEVAGIVARQAQIGRAKTAPAKPCQKLEVIKKVNSRGVAKKVRAIQSDSADNSLASEAVLGSFVRLSRGVEGGSAIGVPTNKAFGLRLFTQLTSPFSNCLTYREEQAVERGIHESDMQCWEATTKQETALAYTVLAISAVDDLSQAGAVAANVLANYYHPFFSISGEQACSKRGVTSSGSKPTAHGNTVRHRFMLSLFKLYVRRHGFSLGLAGCSCKVCKKMQGHPDFGKKVDYVELALIICAILMGDDFEALWTECAAFYDNYCDEVFGTVHTTERKGLWEGAFLKRRLKKVRGWFTTHVPHEYVIPKFKGPGMMTAENKMCACINAAFNSNNKVVYDFAKRLYYKLEVEYGRSRAVDEQLKDDYKGTPECVGFPTWEMCESKHLPTAWDVMAINANRKSVMLTNLPSQVSMAIFEEAINEV</sequence>
<accession>A0A5P8PP37</accession>
<dbReference type="EMBL" id="MN371254">
    <property type="protein sequence ID" value="QFR59060.1"/>
    <property type="molecule type" value="Genomic_RNA"/>
</dbReference>
<name>A0A5P8PP37_9VIRU</name>
<evidence type="ECO:0000313" key="1">
    <source>
        <dbReference type="EMBL" id="QFR59060.1"/>
    </source>
</evidence>
<reference evidence="1" key="1">
    <citation type="journal article" date="2020" name="Virus Evol.">
        <title>A new lineage of segmented RNA viruses infecting animals.</title>
        <authorList>
            <person name="Obbard D.J."/>
            <person name="Shi M."/>
            <person name="Roberts K.E."/>
            <person name="Longdon B."/>
            <person name="Dennis A.B."/>
        </authorList>
    </citation>
    <scope>NUCLEOTIDE SEQUENCE</scope>
    <source>
        <strain evidence="1">YXMC101501</strain>
    </source>
</reference>